<name>A0A2N9ES24_FAGSY</name>
<dbReference type="GO" id="GO:0005576">
    <property type="term" value="C:extracellular region"/>
    <property type="evidence" value="ECO:0007669"/>
    <property type="project" value="UniProtKB-SubCell"/>
</dbReference>
<evidence type="ECO:0000256" key="7">
    <source>
        <dbReference type="ARBA" id="ARBA00022801"/>
    </source>
</evidence>
<dbReference type="EMBL" id="OIVN01000284">
    <property type="protein sequence ID" value="SPC77638.1"/>
    <property type="molecule type" value="Genomic_DNA"/>
</dbReference>
<evidence type="ECO:0000256" key="1">
    <source>
        <dbReference type="ARBA" id="ARBA00001678"/>
    </source>
</evidence>
<dbReference type="GO" id="GO:0016985">
    <property type="term" value="F:mannan endo-1,4-beta-mannosidase activity"/>
    <property type="evidence" value="ECO:0007669"/>
    <property type="project" value="UniProtKB-EC"/>
</dbReference>
<evidence type="ECO:0000256" key="2">
    <source>
        <dbReference type="ARBA" id="ARBA00004613"/>
    </source>
</evidence>
<dbReference type="InterPro" id="IPR017853">
    <property type="entry name" value="GH"/>
</dbReference>
<feature type="domain" description="Glycoside hydrolase family 5" evidence="9">
    <location>
        <begin position="31"/>
        <end position="129"/>
    </location>
</feature>
<dbReference type="Gene3D" id="3.20.20.80">
    <property type="entry name" value="Glycosidases"/>
    <property type="match status" value="1"/>
</dbReference>
<dbReference type="InterPro" id="IPR001547">
    <property type="entry name" value="Glyco_hydro_5"/>
</dbReference>
<organism evidence="10">
    <name type="scientific">Fagus sylvatica</name>
    <name type="common">Beechnut</name>
    <dbReference type="NCBI Taxonomy" id="28930"/>
    <lineage>
        <taxon>Eukaryota</taxon>
        <taxon>Viridiplantae</taxon>
        <taxon>Streptophyta</taxon>
        <taxon>Embryophyta</taxon>
        <taxon>Tracheophyta</taxon>
        <taxon>Spermatophyta</taxon>
        <taxon>Magnoliopsida</taxon>
        <taxon>eudicotyledons</taxon>
        <taxon>Gunneridae</taxon>
        <taxon>Pentapetalae</taxon>
        <taxon>rosids</taxon>
        <taxon>fabids</taxon>
        <taxon>Fagales</taxon>
        <taxon>Fagaceae</taxon>
        <taxon>Fagus</taxon>
    </lineage>
</organism>
<evidence type="ECO:0000256" key="8">
    <source>
        <dbReference type="ARBA" id="ARBA00023295"/>
    </source>
</evidence>
<evidence type="ECO:0000259" key="9">
    <source>
        <dbReference type="Pfam" id="PF26410"/>
    </source>
</evidence>
<proteinExistence type="inferred from homology"/>
<dbReference type="Pfam" id="PF26410">
    <property type="entry name" value="GH5_mannosidase"/>
    <property type="match status" value="1"/>
</dbReference>
<accession>A0A2N9ES24</accession>
<evidence type="ECO:0000313" key="10">
    <source>
        <dbReference type="EMBL" id="SPC77638.1"/>
    </source>
</evidence>
<protein>
    <recommendedName>
        <fullName evidence="4">mannan endo-1,4-beta-mannosidase</fullName>
        <ecNumber evidence="4">3.2.1.78</ecNumber>
    </recommendedName>
</protein>
<comment type="similarity">
    <text evidence="3">Belongs to the glycosyl hydrolase 5 (cellulase A) family.</text>
</comment>
<comment type="catalytic activity">
    <reaction evidence="1">
        <text>Random hydrolysis of (1-&gt;4)-beta-D-mannosidic linkages in mannans, galactomannans and glucomannans.</text>
        <dbReference type="EC" id="3.2.1.78"/>
    </reaction>
</comment>
<evidence type="ECO:0000256" key="6">
    <source>
        <dbReference type="ARBA" id="ARBA00022729"/>
    </source>
</evidence>
<dbReference type="PANTHER" id="PTHR31451:SF39">
    <property type="entry name" value="MANNAN ENDO-1,4-BETA-MANNOSIDASE 1"/>
    <property type="match status" value="1"/>
</dbReference>
<keyword evidence="6" id="KW-0732">Signal</keyword>
<dbReference type="PANTHER" id="PTHR31451">
    <property type="match status" value="1"/>
</dbReference>
<keyword evidence="8" id="KW-0326">Glycosidase</keyword>
<keyword evidence="7" id="KW-0378">Hydrolase</keyword>
<reference evidence="10" key="1">
    <citation type="submission" date="2018-02" db="EMBL/GenBank/DDBJ databases">
        <authorList>
            <person name="Cohen D.B."/>
            <person name="Kent A.D."/>
        </authorList>
    </citation>
    <scope>NUCLEOTIDE SEQUENCE</scope>
</reference>
<dbReference type="SUPFAM" id="SSF51445">
    <property type="entry name" value="(Trans)glycosidases"/>
    <property type="match status" value="1"/>
</dbReference>
<keyword evidence="5" id="KW-0964">Secreted</keyword>
<evidence type="ECO:0000256" key="5">
    <source>
        <dbReference type="ARBA" id="ARBA00022525"/>
    </source>
</evidence>
<dbReference type="EC" id="3.2.1.78" evidence="4"/>
<comment type="subcellular location">
    <subcellularLocation>
        <location evidence="2">Secreted</location>
    </subcellularLocation>
</comment>
<evidence type="ECO:0000256" key="3">
    <source>
        <dbReference type="ARBA" id="ARBA00005641"/>
    </source>
</evidence>
<evidence type="ECO:0000256" key="4">
    <source>
        <dbReference type="ARBA" id="ARBA00012706"/>
    </source>
</evidence>
<dbReference type="InterPro" id="IPR045053">
    <property type="entry name" value="MAN-like"/>
</dbReference>
<dbReference type="AlphaFoldDB" id="A0A2N9ES24"/>
<sequence length="154" mass="17340">MPYNALSGTGKSLVSVVWSAAYRDKVTTTFQQASKTGMNVARTWAFGDGGYRPLQSSPGVYNEDMFRGLDFVISEAKKNGLYVILSLVNNFEDLGGRKQYVQWARDRGQKLNTDDEFYTNAVVKQYYKNHVKVNKVSNVPSPFASLHHLGIAWF</sequence>
<dbReference type="GO" id="GO:0000272">
    <property type="term" value="P:polysaccharide catabolic process"/>
    <property type="evidence" value="ECO:0007669"/>
    <property type="project" value="InterPro"/>
</dbReference>
<gene>
    <name evidence="10" type="ORF">FSB_LOCUS5520</name>
</gene>